<evidence type="ECO:0000313" key="2">
    <source>
        <dbReference type="Proteomes" id="UP001177021"/>
    </source>
</evidence>
<organism evidence="1 2">
    <name type="scientific">Trifolium pratense</name>
    <name type="common">Red clover</name>
    <dbReference type="NCBI Taxonomy" id="57577"/>
    <lineage>
        <taxon>Eukaryota</taxon>
        <taxon>Viridiplantae</taxon>
        <taxon>Streptophyta</taxon>
        <taxon>Embryophyta</taxon>
        <taxon>Tracheophyta</taxon>
        <taxon>Spermatophyta</taxon>
        <taxon>Magnoliopsida</taxon>
        <taxon>eudicotyledons</taxon>
        <taxon>Gunneridae</taxon>
        <taxon>Pentapetalae</taxon>
        <taxon>rosids</taxon>
        <taxon>fabids</taxon>
        <taxon>Fabales</taxon>
        <taxon>Fabaceae</taxon>
        <taxon>Papilionoideae</taxon>
        <taxon>50 kb inversion clade</taxon>
        <taxon>NPAAA clade</taxon>
        <taxon>Hologalegina</taxon>
        <taxon>IRL clade</taxon>
        <taxon>Trifolieae</taxon>
        <taxon>Trifolium</taxon>
    </lineage>
</organism>
<evidence type="ECO:0000313" key="1">
    <source>
        <dbReference type="EMBL" id="CAJ2671846.1"/>
    </source>
</evidence>
<protein>
    <submittedName>
        <fullName evidence="1">Uncharacterized protein</fullName>
    </submittedName>
</protein>
<dbReference type="EMBL" id="CASHSV030000615">
    <property type="protein sequence ID" value="CAJ2671846.1"/>
    <property type="molecule type" value="Genomic_DNA"/>
</dbReference>
<gene>
    <name evidence="1" type="ORF">MILVUS5_LOCUS35590</name>
</gene>
<keyword evidence="2" id="KW-1185">Reference proteome</keyword>
<proteinExistence type="predicted"/>
<reference evidence="1" key="1">
    <citation type="submission" date="2023-10" db="EMBL/GenBank/DDBJ databases">
        <authorList>
            <person name="Rodriguez Cubillos JULIANA M."/>
            <person name="De Vega J."/>
        </authorList>
    </citation>
    <scope>NUCLEOTIDE SEQUENCE</scope>
</reference>
<dbReference type="Proteomes" id="UP001177021">
    <property type="component" value="Unassembled WGS sequence"/>
</dbReference>
<accession>A0ACB0LRK8</accession>
<comment type="caution">
    <text evidence="1">The sequence shown here is derived from an EMBL/GenBank/DDBJ whole genome shotgun (WGS) entry which is preliminary data.</text>
</comment>
<name>A0ACB0LRK8_TRIPR</name>
<sequence length="656" mass="72581">MTFSSKANCSFLRVYLLIIMSCVALQCNADAIAIANQTSTLVVDASDGFGRPIPKTLFGIFFEEINHAGAGGLWAELVNNRGFEAGGTQVPSNIDPWTIFGPESSVLVQTELNSCFERNKVALRIDVLCDNCHPNGVGISNPGFWGMNIVKGKKYKVVFFARSIGALNMMVAFRKAQGGEILASSNIKGSAIEVSEWKMFETILEASASSSNSILTLTTTQKGKIWLDQISAMPVDTFKGHGFRSDLVDMLIQLKPAFLRFPGGCFIEGQSLRNAFRWKDSVGPWEQRPGHFGDVWNYWTDDGLGFFEGLQLAEDIGAMPVWVFNSGISHTDEIDTRVIAPFVQDALDGIEFAIGPPTSRWGSLRASMGHPQPFDLRYVGVGNEDCGKLNYLGNYLAFYNAIRHAYPAIQIISNCDASAIPLNHPADLYDYHTYPLDVQQMFSNAHVFDKTPRNGPKAFVSEYALIGDRQARNGTLFGAVSEAGFLIGLETNSDHVVMASYAPLFVNANDRKWSPDAIVFNTNQAYGTPSYWVQYMFKESNGAQFLKSQLQTTNHNLVAASAILWQNPQNKNTYLRIKIANIGHKHVNLKISIKGFKSKNPTESTMTILTSKHGMDENSFSHPKKIIPQQSQLQNPGNEMNVIIPPISFTVFDMLR</sequence>